<reference evidence="1" key="2">
    <citation type="submission" date="2025-09" db="UniProtKB">
        <authorList>
            <consortium name="EnsemblPlants"/>
        </authorList>
    </citation>
    <scope>IDENTIFICATION</scope>
</reference>
<dbReference type="EnsemblPlants" id="AVESA.00010b.r2.1DG0124410.1">
    <property type="protein sequence ID" value="AVESA.00010b.r2.1DG0124410.1.CDS"/>
    <property type="gene ID" value="AVESA.00010b.r2.1DG0124410"/>
</dbReference>
<evidence type="ECO:0000313" key="2">
    <source>
        <dbReference type="Proteomes" id="UP001732700"/>
    </source>
</evidence>
<sequence length="128" mass="14461">MKHWRGRNKAMVLAMDIPIGKQEAVALLRAVLTSKTALTDVFVNMLEEYSSMHKMQIFARIPKGKTITVEVTRSDTIAAVKSRIKDKVSIPVGCRHELVYGSRYLKDSCTIGEYNLVSECTVTCEFYK</sequence>
<reference evidence="1" key="1">
    <citation type="submission" date="2021-05" db="EMBL/GenBank/DDBJ databases">
        <authorList>
            <person name="Scholz U."/>
            <person name="Mascher M."/>
            <person name="Fiebig A."/>
        </authorList>
    </citation>
    <scope>NUCLEOTIDE SEQUENCE [LARGE SCALE GENOMIC DNA]</scope>
</reference>
<keyword evidence="2" id="KW-1185">Reference proteome</keyword>
<accession>A0ACD5TTJ7</accession>
<dbReference type="Proteomes" id="UP001732700">
    <property type="component" value="Chromosome 1D"/>
</dbReference>
<proteinExistence type="predicted"/>
<protein>
    <submittedName>
        <fullName evidence="1">Uncharacterized protein</fullName>
    </submittedName>
</protein>
<organism evidence="1 2">
    <name type="scientific">Avena sativa</name>
    <name type="common">Oat</name>
    <dbReference type="NCBI Taxonomy" id="4498"/>
    <lineage>
        <taxon>Eukaryota</taxon>
        <taxon>Viridiplantae</taxon>
        <taxon>Streptophyta</taxon>
        <taxon>Embryophyta</taxon>
        <taxon>Tracheophyta</taxon>
        <taxon>Spermatophyta</taxon>
        <taxon>Magnoliopsida</taxon>
        <taxon>Liliopsida</taxon>
        <taxon>Poales</taxon>
        <taxon>Poaceae</taxon>
        <taxon>BOP clade</taxon>
        <taxon>Pooideae</taxon>
        <taxon>Poodae</taxon>
        <taxon>Poeae</taxon>
        <taxon>Poeae Chloroplast Group 1 (Aveneae type)</taxon>
        <taxon>Aveninae</taxon>
        <taxon>Avena</taxon>
    </lineage>
</organism>
<evidence type="ECO:0000313" key="1">
    <source>
        <dbReference type="EnsemblPlants" id="AVESA.00010b.r2.1DG0124410.1.CDS"/>
    </source>
</evidence>
<name>A0ACD5TTJ7_AVESA</name>